<organism evidence="4 5">
    <name type="scientific">Weissella confusa</name>
    <name type="common">Lactobacillus confusus</name>
    <dbReference type="NCBI Taxonomy" id="1583"/>
    <lineage>
        <taxon>Bacteria</taxon>
        <taxon>Bacillati</taxon>
        <taxon>Bacillota</taxon>
        <taxon>Bacilli</taxon>
        <taxon>Lactobacillales</taxon>
        <taxon>Lactobacillaceae</taxon>
        <taxon>Weissella</taxon>
    </lineage>
</organism>
<reference evidence="4" key="1">
    <citation type="submission" date="2020-01" db="EMBL/GenBank/DDBJ databases">
        <title>First Reported Case and Whole Genome of Weissella confusa in an Equid.</title>
        <authorList>
            <person name="Little S.V."/>
            <person name="Lawhon S.D."/>
        </authorList>
    </citation>
    <scope>NUCLEOTIDE SEQUENCE</scope>
    <source>
        <strain evidence="4">718955</strain>
    </source>
</reference>
<name>A0AAJ3DAQ3_WEICO</name>
<evidence type="ECO:0000256" key="2">
    <source>
        <dbReference type="SAM" id="SignalP"/>
    </source>
</evidence>
<evidence type="ECO:0000313" key="5">
    <source>
        <dbReference type="Proteomes" id="UP000719917"/>
    </source>
</evidence>
<feature type="region of interest" description="Disordered" evidence="1">
    <location>
        <begin position="49"/>
        <end position="78"/>
    </location>
</feature>
<accession>A0AAJ3DAQ3</accession>
<sequence length="258" mass="26173">MKKTVILATTAVLGGLLASSVAFADTPAASDDTTQFINATTGKSVAKVSLAKPDSNNTTPDVPGKPGTKPGDGGNGNTNNADLMLNYVSHFDFGHGTISDKQLLLPVNKISASDGTNAIKTVPYAKVSDMRGTAAGWHLTVAQDDEFTASDATDAKGAKATIKGAEIQISTVKPVDGAGNPTGTVVTGTPVTLTAGGQAHTIMNAPDGQHVGAYSAMFGDNSEAGDTTNGVQLMIPGNSALAGNYTTHLTWTLANTPE</sequence>
<feature type="domain" description="WxL" evidence="3">
    <location>
        <begin position="39"/>
        <end position="257"/>
    </location>
</feature>
<protein>
    <recommendedName>
        <fullName evidence="3">WxL domain-containing protein</fullName>
    </recommendedName>
</protein>
<dbReference type="AlphaFoldDB" id="A0AAJ3DAQ3"/>
<evidence type="ECO:0000313" key="4">
    <source>
        <dbReference type="EMBL" id="NBA10965.1"/>
    </source>
</evidence>
<feature type="chain" id="PRO_5042546198" description="WxL domain-containing protein" evidence="2">
    <location>
        <begin position="25"/>
        <end position="258"/>
    </location>
</feature>
<dbReference type="InterPro" id="IPR027994">
    <property type="entry name" value="WxL_dom"/>
</dbReference>
<keyword evidence="2" id="KW-0732">Signal</keyword>
<proteinExistence type="predicted"/>
<dbReference type="RefSeq" id="WP_161690335.1">
    <property type="nucleotide sequence ID" value="NZ_JAAAMQ010000002.1"/>
</dbReference>
<dbReference type="Proteomes" id="UP000719917">
    <property type="component" value="Unassembled WGS sequence"/>
</dbReference>
<feature type="signal peptide" evidence="2">
    <location>
        <begin position="1"/>
        <end position="24"/>
    </location>
</feature>
<gene>
    <name evidence="4" type="ORF">GTU77_01855</name>
</gene>
<evidence type="ECO:0000259" key="3">
    <source>
        <dbReference type="Pfam" id="PF13731"/>
    </source>
</evidence>
<feature type="compositionally biased region" description="Low complexity" evidence="1">
    <location>
        <begin position="58"/>
        <end position="69"/>
    </location>
</feature>
<dbReference type="Pfam" id="PF13731">
    <property type="entry name" value="WxL"/>
    <property type="match status" value="1"/>
</dbReference>
<dbReference type="EMBL" id="JAAAMQ010000002">
    <property type="protein sequence ID" value="NBA10965.1"/>
    <property type="molecule type" value="Genomic_DNA"/>
</dbReference>
<comment type="caution">
    <text evidence="4">The sequence shown here is derived from an EMBL/GenBank/DDBJ whole genome shotgun (WGS) entry which is preliminary data.</text>
</comment>
<evidence type="ECO:0000256" key="1">
    <source>
        <dbReference type="SAM" id="MobiDB-lite"/>
    </source>
</evidence>